<dbReference type="PRINTS" id="PR00101">
    <property type="entry name" value="ATCASE"/>
</dbReference>
<proteinExistence type="inferred from homology"/>
<dbReference type="EC" id="2.1.3.11" evidence="2"/>
<dbReference type="Gene3D" id="3.40.50.1370">
    <property type="entry name" value="Aspartate/ornithine carbamoyltransferase"/>
    <property type="match status" value="2"/>
</dbReference>
<dbReference type="EMBL" id="JAVTTP010000001">
    <property type="protein sequence ID" value="MDT7829221.1"/>
    <property type="molecule type" value="Genomic_DNA"/>
</dbReference>
<feature type="domain" description="Aspartate/ornithine carbamoyltransferase carbamoyl-P binding" evidence="5">
    <location>
        <begin position="5"/>
        <end position="160"/>
    </location>
</feature>
<feature type="binding site" description="in other chain" evidence="2">
    <location>
        <begin position="47"/>
        <end position="50"/>
    </location>
    <ligand>
        <name>carbamoyl phosphate</name>
        <dbReference type="ChEBI" id="CHEBI:58228"/>
        <note>ligand shared between two neighboring subunits</note>
    </ligand>
</feature>
<feature type="region of interest" description="Disordered" evidence="3">
    <location>
        <begin position="163"/>
        <end position="193"/>
    </location>
</feature>
<dbReference type="HAMAP" id="MF_02235">
    <property type="entry name" value="SOTCase"/>
    <property type="match status" value="1"/>
</dbReference>
<feature type="binding site" evidence="2">
    <location>
        <position position="142"/>
    </location>
    <ligand>
        <name>N(2)-succinyl-L-ornithine</name>
        <dbReference type="ChEBI" id="CHEBI:58514"/>
    </ligand>
</feature>
<name>A0ABU3L651_9FLAO</name>
<comment type="pathway">
    <text evidence="2">Amino-acid biosynthesis; L-arginine biosynthesis.</text>
</comment>
<accession>A0ABU3L651</accession>
<comment type="caution">
    <text evidence="6">The sequence shown here is derived from an EMBL/GenBank/DDBJ whole genome shotgun (WGS) entry which is preliminary data.</text>
</comment>
<evidence type="ECO:0000259" key="5">
    <source>
        <dbReference type="Pfam" id="PF02729"/>
    </source>
</evidence>
<feature type="binding site" description="in other chain" evidence="2">
    <location>
        <begin position="296"/>
        <end position="297"/>
    </location>
    <ligand>
        <name>carbamoyl phosphate</name>
        <dbReference type="ChEBI" id="CHEBI:58228"/>
        <note>ligand shared between two neighboring subunits</note>
    </ligand>
</feature>
<dbReference type="InterPro" id="IPR006131">
    <property type="entry name" value="Asp_carbamoyltransf_Asp/Orn-bd"/>
</dbReference>
<dbReference type="RefSeq" id="WP_314015013.1">
    <property type="nucleotide sequence ID" value="NZ_JAVTTP010000001.1"/>
</dbReference>
<dbReference type="Pfam" id="PF02729">
    <property type="entry name" value="OTCace_N"/>
    <property type="match status" value="1"/>
</dbReference>
<keyword evidence="2" id="KW-0055">Arginine biosynthesis</keyword>
<gene>
    <name evidence="2" type="primary">argF'</name>
    <name evidence="6" type="ORF">RQM65_11135</name>
</gene>
<dbReference type="Proteomes" id="UP001250656">
    <property type="component" value="Unassembled WGS sequence"/>
</dbReference>
<feature type="domain" description="Aspartate/ornithine carbamoyltransferase Asp/Orn-binding" evidence="4">
    <location>
        <begin position="211"/>
        <end position="333"/>
    </location>
</feature>
<evidence type="ECO:0000313" key="7">
    <source>
        <dbReference type="Proteomes" id="UP001250656"/>
    </source>
</evidence>
<keyword evidence="2" id="KW-0028">Amino-acid biosynthesis</keyword>
<feature type="binding site" description="in other chain" evidence="2">
    <location>
        <position position="110"/>
    </location>
    <ligand>
        <name>carbamoyl phosphate</name>
        <dbReference type="ChEBI" id="CHEBI:58228"/>
        <note>ligand shared between two neighboring subunits</note>
    </ligand>
</feature>
<feature type="binding site" evidence="2">
    <location>
        <position position="203"/>
    </location>
    <ligand>
        <name>N(2)-succinyl-L-ornithine</name>
        <dbReference type="ChEBI" id="CHEBI:58514"/>
    </ligand>
</feature>
<evidence type="ECO:0000259" key="4">
    <source>
        <dbReference type="Pfam" id="PF00185"/>
    </source>
</evidence>
<keyword evidence="1 2" id="KW-0808">Transferase</keyword>
<comment type="similarity">
    <text evidence="2">Belongs to the aspartate/ornithine carbamoyltransferase superfamily. SOTCase family.</text>
</comment>
<comment type="catalytic activity">
    <reaction evidence="2">
        <text>N(2)-succinyl-L-ornithine + carbamoyl phosphate = N(2)-succinyl-L-citrulline + phosphate + H(+)</text>
        <dbReference type="Rhea" id="RHEA:25884"/>
        <dbReference type="ChEBI" id="CHEBI:15378"/>
        <dbReference type="ChEBI" id="CHEBI:43474"/>
        <dbReference type="ChEBI" id="CHEBI:58228"/>
        <dbReference type="ChEBI" id="CHEBI:58514"/>
        <dbReference type="ChEBI" id="CHEBI:58862"/>
        <dbReference type="EC" id="2.1.3.11"/>
    </reaction>
</comment>
<feature type="binding site" evidence="2">
    <location>
        <position position="263"/>
    </location>
    <ligand>
        <name>N(2)-succinyl-L-ornithine</name>
        <dbReference type="ChEBI" id="CHEBI:58514"/>
    </ligand>
</feature>
<protein>
    <recommendedName>
        <fullName evidence="2">N-succinylornithine carbamoyltransferase</fullName>
        <ecNumber evidence="2">2.1.3.11</ecNumber>
    </recommendedName>
    <alternativeName>
        <fullName evidence="2">N-succinyl-L-ornithine transcarbamylase</fullName>
        <shortName evidence="2">SOTCase</shortName>
    </alternativeName>
</protein>
<feature type="binding site" description="in other chain" evidence="2">
    <location>
        <begin position="147"/>
        <end position="150"/>
    </location>
    <ligand>
        <name>carbamoyl phosphate</name>
        <dbReference type="ChEBI" id="CHEBI:58228"/>
        <note>ligand shared between two neighboring subunits</note>
    </ligand>
</feature>
<evidence type="ECO:0000313" key="6">
    <source>
        <dbReference type="EMBL" id="MDT7829221.1"/>
    </source>
</evidence>
<dbReference type="PANTHER" id="PTHR45753">
    <property type="entry name" value="ORNITHINE CARBAMOYLTRANSFERASE, MITOCHONDRIAL"/>
    <property type="match status" value="1"/>
</dbReference>
<feature type="binding site" evidence="2">
    <location>
        <position position="300"/>
    </location>
    <ligand>
        <name>N(2)-succinyl-L-ornithine</name>
        <dbReference type="ChEBI" id="CHEBI:58514"/>
    </ligand>
</feature>
<dbReference type="SUPFAM" id="SSF53671">
    <property type="entry name" value="Aspartate/ornithine carbamoyltransferase"/>
    <property type="match status" value="1"/>
</dbReference>
<reference evidence="6 7" key="1">
    <citation type="submission" date="2023-09" db="EMBL/GenBank/DDBJ databases">
        <title>Novel taxa isolated from Blanes Bay.</title>
        <authorList>
            <person name="Rey-Velasco X."/>
            <person name="Lucena T."/>
        </authorList>
    </citation>
    <scope>NUCLEOTIDE SEQUENCE [LARGE SCALE GENOMIC DNA]</scope>
    <source>
        <strain evidence="6 7">S334</strain>
    </source>
</reference>
<evidence type="ECO:0000256" key="3">
    <source>
        <dbReference type="SAM" id="MobiDB-lite"/>
    </source>
</evidence>
<feature type="binding site" description="in other chain" evidence="2">
    <location>
        <position position="324"/>
    </location>
    <ligand>
        <name>carbamoyl phosphate</name>
        <dbReference type="ChEBI" id="CHEBI:58228"/>
        <note>ligand shared between two neighboring subunits</note>
    </ligand>
</feature>
<keyword evidence="7" id="KW-1185">Reference proteome</keyword>
<sequence length="340" mass="37878">MKNYFSIQDIDSLPDWVSEARQLKGSPTSQKQLGVGKTLCLLFFNNSLRTRLSTQKAAMNLGMEVMVMNFGNEGWALEYGDGTVMDQGTSEHIKEAAQVVSQYCDIVAIRAFAGLKDKAKDEAEEVLNGFISYASVSVVNMESSIGHPLQALADAITLAEHQGPNRETDSQENKTDDKPGKSEQGQQSGARRKPKIVLSWAPHPKALPHAVANSFVEMMRRQDAEFVITHPKGYELNPEITGDVPIEYNQKKACENADFVYAKNWSSYSDYGKVLHQNSDWMMTQEKLGAAKFMHCLPVRRNVVVEDAVLDSGQSLVIEQANNRTYAAQVVLKKLLENMR</sequence>
<dbReference type="InterPro" id="IPR043696">
    <property type="entry name" value="ArgF'-like"/>
</dbReference>
<comment type="function">
    <text evidence="2">Catalyzes the transfer of the carbamoyl group from carbamoyl phosphate to the delta-amino group of N(2)-succinyl-L-ornithine to produce N(2)-succinyl-L-citrulline. Is essential for arginine biosynthesis.</text>
</comment>
<evidence type="ECO:0000256" key="2">
    <source>
        <dbReference type="HAMAP-Rule" id="MF_02235"/>
    </source>
</evidence>
<dbReference type="PRINTS" id="PR00100">
    <property type="entry name" value="AOTCASE"/>
</dbReference>
<dbReference type="Pfam" id="PF00185">
    <property type="entry name" value="OTCace"/>
    <property type="match status" value="1"/>
</dbReference>
<feature type="compositionally biased region" description="Basic and acidic residues" evidence="3">
    <location>
        <begin position="163"/>
        <end position="181"/>
    </location>
</feature>
<dbReference type="PANTHER" id="PTHR45753:SF3">
    <property type="entry name" value="ORNITHINE TRANSCARBAMYLASE, MITOCHONDRIAL"/>
    <property type="match status" value="1"/>
</dbReference>
<organism evidence="6 7">
    <name type="scientific">Pricia mediterranea</name>
    <dbReference type="NCBI Taxonomy" id="3076079"/>
    <lineage>
        <taxon>Bacteria</taxon>
        <taxon>Pseudomonadati</taxon>
        <taxon>Bacteroidota</taxon>
        <taxon>Flavobacteriia</taxon>
        <taxon>Flavobacteriales</taxon>
        <taxon>Flavobacteriaceae</taxon>
        <taxon>Pricia</taxon>
    </lineage>
</organism>
<dbReference type="InterPro" id="IPR006132">
    <property type="entry name" value="Asp/Orn_carbamoyltranf_P-bd"/>
</dbReference>
<evidence type="ECO:0000256" key="1">
    <source>
        <dbReference type="ARBA" id="ARBA00022679"/>
    </source>
</evidence>
<dbReference type="InterPro" id="IPR036901">
    <property type="entry name" value="Asp/Orn_carbamoylTrfase_sf"/>
</dbReference>
<dbReference type="InterPro" id="IPR006130">
    <property type="entry name" value="Asp/Orn_carbamoylTrfase"/>
</dbReference>
<feature type="binding site" evidence="2">
    <location>
        <position position="75"/>
    </location>
    <ligand>
        <name>carbamoyl phosphate</name>
        <dbReference type="ChEBI" id="CHEBI:58228"/>
        <note>ligand shared between two neighboring subunits</note>
    </ligand>
</feature>
<comment type="subunit">
    <text evidence="2">Homotrimer.</text>
</comment>